<feature type="compositionally biased region" description="Low complexity" evidence="2">
    <location>
        <begin position="569"/>
        <end position="578"/>
    </location>
</feature>
<dbReference type="InterPro" id="IPR015943">
    <property type="entry name" value="WD40/YVTN_repeat-like_dom_sf"/>
</dbReference>
<evidence type="ECO:0000256" key="2">
    <source>
        <dbReference type="SAM" id="MobiDB-lite"/>
    </source>
</evidence>
<keyword evidence="4" id="KW-1185">Reference proteome</keyword>
<dbReference type="AlphaFoldDB" id="A0A835L6J4"/>
<evidence type="ECO:0000313" key="4">
    <source>
        <dbReference type="Proteomes" id="UP000648187"/>
    </source>
</evidence>
<dbReference type="InterPro" id="IPR036322">
    <property type="entry name" value="WD40_repeat_dom_sf"/>
</dbReference>
<feature type="region of interest" description="Disordered" evidence="2">
    <location>
        <begin position="545"/>
        <end position="578"/>
    </location>
</feature>
<evidence type="ECO:0000313" key="3">
    <source>
        <dbReference type="EMBL" id="KAF9420855.1"/>
    </source>
</evidence>
<evidence type="ECO:0000256" key="1">
    <source>
        <dbReference type="PROSITE-ProRule" id="PRU00221"/>
    </source>
</evidence>
<dbReference type="InterPro" id="IPR001680">
    <property type="entry name" value="WD40_rpt"/>
</dbReference>
<keyword evidence="1" id="KW-0853">WD repeat</keyword>
<reference evidence="3" key="1">
    <citation type="submission" date="2020-08" db="EMBL/GenBank/DDBJ databases">
        <title>Spodoptera exigua strain:BAW_Kor-Di-RS1 Genome sequencing and assembly.</title>
        <authorList>
            <person name="Kim J."/>
            <person name="Nam H.Y."/>
            <person name="Kwon M."/>
            <person name="Choi J.H."/>
            <person name="Cho S.R."/>
            <person name="Kim G.-H."/>
        </authorList>
    </citation>
    <scope>NUCLEOTIDE SEQUENCE</scope>
    <source>
        <strain evidence="3">BAW_Kor-Di-RS1</strain>
        <tissue evidence="3">Whole-body</tissue>
    </source>
</reference>
<dbReference type="SMART" id="SM00320">
    <property type="entry name" value="WD40"/>
    <property type="match status" value="4"/>
</dbReference>
<feature type="compositionally biased region" description="Polar residues" evidence="2">
    <location>
        <begin position="552"/>
        <end position="568"/>
    </location>
</feature>
<sequence>MSKLQNISSYQVTTYSRYNISESTSDIQVFVNEFRHRIIDGLRRTEENARLPFPSFAEKRLSVADITWLQDNYERFFKDTENKTLFEEHYLSKCGFICSMVYSPDGEAIIVGHSTGLIQNELHPKLWYPMFYQGKLKQNQFKWVNKNHDTFLRGTPNKILQNRWFSSEKGAVTSMQFSPNGYHIIVGHASGEIEMRHGSTGTVLCTLRNIQFPPKPVHALEYSPFEPNVCYAACMDGAVYRIEIPQIDTSIEDPPGFCIKADPMLESLNMQFYGSPGTSLYATPFVTQRCPALSVGVLAECTKMAVGYADSSIKVYNMETQQADTTYQVPKLRLQFIPKKLQRMHFGQVVALRTHPQKPFLFASGAWDKTLRIWDIRCQVGCVMTFEGVDIRSDAIDLNREHVLVGSWMPTDGVSVWDLSAKKLLNFIKVQNRRPDVDGEYVYACRYWRSYDYNRKGKYALVGGSGTNCLEVINLHNRYITCSYPSPGTILAVTSYQERIAFAGTSSAFTIVSFYDPKQQKEKYQTAIDADYDYTKPPPAGTITIYHDDESMYSSTDQTPDTDVPQSPTSTATDTTKT</sequence>
<comment type="caution">
    <text evidence="3">The sequence shown here is derived from an EMBL/GenBank/DDBJ whole genome shotgun (WGS) entry which is preliminary data.</text>
</comment>
<accession>A0A835L6J4</accession>
<dbReference type="Pfam" id="PF00400">
    <property type="entry name" value="WD40"/>
    <property type="match status" value="1"/>
</dbReference>
<dbReference type="PANTHER" id="PTHR47822:SF2">
    <property type="entry name" value="F-BOX AND WD-40 DOMAIN PROTEIN 7"/>
    <property type="match status" value="1"/>
</dbReference>
<feature type="repeat" description="WD" evidence="1">
    <location>
        <begin position="342"/>
        <end position="377"/>
    </location>
</feature>
<proteinExistence type="predicted"/>
<organism evidence="3 4">
    <name type="scientific">Spodoptera exigua</name>
    <name type="common">Beet armyworm</name>
    <name type="synonym">Noctua fulgens</name>
    <dbReference type="NCBI Taxonomy" id="7107"/>
    <lineage>
        <taxon>Eukaryota</taxon>
        <taxon>Metazoa</taxon>
        <taxon>Ecdysozoa</taxon>
        <taxon>Arthropoda</taxon>
        <taxon>Hexapoda</taxon>
        <taxon>Insecta</taxon>
        <taxon>Pterygota</taxon>
        <taxon>Neoptera</taxon>
        <taxon>Endopterygota</taxon>
        <taxon>Lepidoptera</taxon>
        <taxon>Glossata</taxon>
        <taxon>Ditrysia</taxon>
        <taxon>Noctuoidea</taxon>
        <taxon>Noctuidae</taxon>
        <taxon>Amphipyrinae</taxon>
        <taxon>Spodoptera</taxon>
    </lineage>
</organism>
<gene>
    <name evidence="3" type="ORF">HW555_003041</name>
</gene>
<dbReference type="Proteomes" id="UP000648187">
    <property type="component" value="Unassembled WGS sequence"/>
</dbReference>
<dbReference type="PANTHER" id="PTHR47822">
    <property type="entry name" value="CARBOHYDRATE BINDING DOMAIN CONTAINING PROTEIN"/>
    <property type="match status" value="1"/>
</dbReference>
<dbReference type="PROSITE" id="PS50082">
    <property type="entry name" value="WD_REPEATS_2"/>
    <property type="match status" value="1"/>
</dbReference>
<dbReference type="Gene3D" id="2.130.10.10">
    <property type="entry name" value="YVTN repeat-like/Quinoprotein amine dehydrogenase"/>
    <property type="match status" value="2"/>
</dbReference>
<name>A0A835L6J4_SPOEX</name>
<dbReference type="SUPFAM" id="SSF50978">
    <property type="entry name" value="WD40 repeat-like"/>
    <property type="match status" value="1"/>
</dbReference>
<protein>
    <submittedName>
        <fullName evidence="3">Uncharacterized protein</fullName>
    </submittedName>
</protein>
<dbReference type="EMBL" id="JACKWZ010000028">
    <property type="protein sequence ID" value="KAF9420855.1"/>
    <property type="molecule type" value="Genomic_DNA"/>
</dbReference>